<feature type="signal peptide" evidence="2">
    <location>
        <begin position="1"/>
        <end position="26"/>
    </location>
</feature>
<protein>
    <submittedName>
        <fullName evidence="3">Uncharacterized protein</fullName>
    </submittedName>
</protein>
<gene>
    <name evidence="3" type="ordered locus">Bathy17g00070</name>
</gene>
<evidence type="ECO:0000313" key="3">
    <source>
        <dbReference type="EMBL" id="CCO20459.1"/>
    </source>
</evidence>
<feature type="region of interest" description="Disordered" evidence="1">
    <location>
        <begin position="170"/>
        <end position="191"/>
    </location>
</feature>
<dbReference type="RefSeq" id="XP_007508355.1">
    <property type="nucleotide sequence ID" value="XM_007508293.1"/>
</dbReference>
<name>K8ERA0_9CHLO</name>
<sequence length="218" mass="24514">MFIKKRISKVFLVSAIFFFFIARAKAADFDVDDDEDIDTVSQMRQAYLEEQIKESKVTLFDIKTGEKLESAAAWASYDPRNASRMHVGYFIPDAEQETGAGEMENLQLCGFTKPENCKNEQPYPRDETNTEPLEDPFECGIDDETNPDTGFVCEKVSFKVEEDGDLAYEGDISVPNEKEGEGDAATSTNNRKLLQLRRRGVGLRSRSLRSNGARGRIG</sequence>
<feature type="chain" id="PRO_5003917618" evidence="2">
    <location>
        <begin position="27"/>
        <end position="218"/>
    </location>
</feature>
<proteinExistence type="predicted"/>
<dbReference type="GeneID" id="19010914"/>
<reference evidence="3 4" key="1">
    <citation type="submission" date="2011-10" db="EMBL/GenBank/DDBJ databases">
        <authorList>
            <person name="Genoscope - CEA"/>
        </authorList>
    </citation>
    <scope>NUCLEOTIDE SEQUENCE [LARGE SCALE GENOMIC DNA]</scope>
    <source>
        <strain evidence="3 4">RCC 1105</strain>
    </source>
</reference>
<evidence type="ECO:0000313" key="4">
    <source>
        <dbReference type="Proteomes" id="UP000198341"/>
    </source>
</evidence>
<dbReference type="EMBL" id="FO082262">
    <property type="protein sequence ID" value="CCO20459.1"/>
    <property type="molecule type" value="Genomic_DNA"/>
</dbReference>
<evidence type="ECO:0000256" key="1">
    <source>
        <dbReference type="SAM" id="MobiDB-lite"/>
    </source>
</evidence>
<accession>K8ERA0</accession>
<organism evidence="3 4">
    <name type="scientific">Bathycoccus prasinos</name>
    <dbReference type="NCBI Taxonomy" id="41875"/>
    <lineage>
        <taxon>Eukaryota</taxon>
        <taxon>Viridiplantae</taxon>
        <taxon>Chlorophyta</taxon>
        <taxon>Mamiellophyceae</taxon>
        <taxon>Mamiellales</taxon>
        <taxon>Bathycoccaceae</taxon>
        <taxon>Bathycoccus</taxon>
    </lineage>
</organism>
<dbReference type="Proteomes" id="UP000198341">
    <property type="component" value="Chromosome 17"/>
</dbReference>
<dbReference type="AlphaFoldDB" id="K8ERA0"/>
<keyword evidence="2" id="KW-0732">Signal</keyword>
<evidence type="ECO:0000256" key="2">
    <source>
        <dbReference type="SAM" id="SignalP"/>
    </source>
</evidence>
<keyword evidence="4" id="KW-1185">Reference proteome</keyword>
<dbReference type="KEGG" id="bpg:Bathy17g00070"/>